<feature type="domain" description="Glycosyltransferase 2-like" evidence="1">
    <location>
        <begin position="434"/>
        <end position="546"/>
    </location>
</feature>
<dbReference type="SUPFAM" id="SSF53756">
    <property type="entry name" value="UDP-Glycosyltransferase/glycogen phosphorylase"/>
    <property type="match status" value="1"/>
</dbReference>
<dbReference type="Gene3D" id="3.90.550.10">
    <property type="entry name" value="Spore Coat Polysaccharide Biosynthesis Protein SpsA, Chain A"/>
    <property type="match status" value="1"/>
</dbReference>
<name>A0A934Q5C5_9MICO</name>
<dbReference type="InterPro" id="IPR001173">
    <property type="entry name" value="Glyco_trans_2-like"/>
</dbReference>
<proteinExistence type="predicted"/>
<dbReference type="EMBL" id="JAEHOH010000001">
    <property type="protein sequence ID" value="MBK0417685.1"/>
    <property type="molecule type" value="Genomic_DNA"/>
</dbReference>
<dbReference type="SUPFAM" id="SSF53448">
    <property type="entry name" value="Nucleotide-diphospho-sugar transferases"/>
    <property type="match status" value="1"/>
</dbReference>
<dbReference type="InterPro" id="IPR029044">
    <property type="entry name" value="Nucleotide-diphossugar_trans"/>
</dbReference>
<evidence type="ECO:0000313" key="2">
    <source>
        <dbReference type="EMBL" id="MBK0417685.1"/>
    </source>
</evidence>
<dbReference type="RefSeq" id="WP_200112991.1">
    <property type="nucleotide sequence ID" value="NZ_JAEHOH010000001.1"/>
</dbReference>
<organism evidence="2 3">
    <name type="scientific">Leucobacter chromiisoli</name>
    <dbReference type="NCBI Taxonomy" id="2796471"/>
    <lineage>
        <taxon>Bacteria</taxon>
        <taxon>Bacillati</taxon>
        <taxon>Actinomycetota</taxon>
        <taxon>Actinomycetes</taxon>
        <taxon>Micrococcales</taxon>
        <taxon>Microbacteriaceae</taxon>
        <taxon>Leucobacter</taxon>
    </lineage>
</organism>
<accession>A0A934Q5C5</accession>
<reference evidence="2" key="1">
    <citation type="submission" date="2020-12" db="EMBL/GenBank/DDBJ databases">
        <title>Leucobacter sp. CAS1, isolated from Chromium sludge.</title>
        <authorList>
            <person name="Xu Z."/>
        </authorList>
    </citation>
    <scope>NUCLEOTIDE SEQUENCE</scope>
    <source>
        <strain evidence="2">CSA1</strain>
    </source>
</reference>
<dbReference type="Pfam" id="PF00535">
    <property type="entry name" value="Glycos_transf_2"/>
    <property type="match status" value="1"/>
</dbReference>
<dbReference type="AlphaFoldDB" id="A0A934Q5C5"/>
<evidence type="ECO:0000259" key="1">
    <source>
        <dbReference type="Pfam" id="PF00535"/>
    </source>
</evidence>
<evidence type="ECO:0000313" key="3">
    <source>
        <dbReference type="Proteomes" id="UP000608530"/>
    </source>
</evidence>
<sequence>MRRLLIISFSNITQDARVLKQVDEFSSDWEVSTCSYGPKPDGSTHHYTIPDEAIHWAYDRKDLILRRYERAYWTNAAVASAKGLLEGGTWDVVLADDLDTVPLALSLDPAFGVHADLHEYAPREKEDLLRWRVFVGPFRRWLCREYLPGCASVTTVGAALAREYEREFGVEVGVVMNATPYADLPVNPVSRPIRVVHSGAGRKGRALEVMLEAATRTGADITLDMYLTPNDPGYVQQLRERFGDHPKININDPVPYTELIATLNRYDVGVFVLPPRTFSYRWALPNKLFDFVQARLGIIIGPSPEMAAIVKEHRLGAVAGGFEARHLVEAFDRLTPGAVDSWKRNSSRVALELSAAPQNARWREAVEAIAVNGPRHGKTQPEALPVEIVIACHSPERRIDRAVRSVVVDNGDVASATVVCHNVDRDVIAERVPEGIRGRVKFIELQDGVSSPTGPFMHGLGQATAPWAGIMGSDDFYEPGAIAAMLELAEGRDAVMPRLRHDSGSAVRTPPARPGPRAVQDAVRDRLFYRSAPLGLLRRGALEEYGLALDAGFKVGGDLRMSTLLWSLGSVAVQRRGPRYVVGSDAADRVTMSLPPIAEEMRHVEAVWGEACQSRLTDAQRQALATKYLRIHIFGAAYYRGAEGAWLPGDREALARAASRVLEAAPAAAEPLSRADRDLLDAILDLSVPDAEVGALAESRRRFGRPNTLIPRSARYLLHREAPPRFMAASALVR</sequence>
<protein>
    <recommendedName>
        <fullName evidence="1">Glycosyltransferase 2-like domain-containing protein</fullName>
    </recommendedName>
</protein>
<dbReference type="Proteomes" id="UP000608530">
    <property type="component" value="Unassembled WGS sequence"/>
</dbReference>
<dbReference type="Gene3D" id="3.40.50.2000">
    <property type="entry name" value="Glycogen Phosphorylase B"/>
    <property type="match status" value="1"/>
</dbReference>
<keyword evidence="3" id="KW-1185">Reference proteome</keyword>
<comment type="caution">
    <text evidence="2">The sequence shown here is derived from an EMBL/GenBank/DDBJ whole genome shotgun (WGS) entry which is preliminary data.</text>
</comment>
<gene>
    <name evidence="2" type="ORF">JD276_01360</name>
</gene>